<evidence type="ECO:0000256" key="2">
    <source>
        <dbReference type="ARBA" id="ARBA00022833"/>
    </source>
</evidence>
<dbReference type="Proteomes" id="UP000657006">
    <property type="component" value="Unassembled WGS sequence"/>
</dbReference>
<comment type="similarity">
    <text evidence="4">Belongs to the zinc-containing alcohol dehydrogenase family.</text>
</comment>
<dbReference type="EMBL" id="JACRSQ010000003">
    <property type="protein sequence ID" value="MBC8542631.1"/>
    <property type="molecule type" value="Genomic_DNA"/>
</dbReference>
<feature type="domain" description="Alcohol dehydrogenase-like C-terminal" evidence="5">
    <location>
        <begin position="228"/>
        <end position="362"/>
    </location>
</feature>
<sequence>MDINQVDIEKIVQQVLSQMGDQKPDGRKQTAPQSFSIPKRAKVAMMTDLRKIEVKEFDIPEIGDDEMLVKVEGCGICGTDVHEYKNDPFGLIPVVLGHEGSGQIVKMGKNITQDTTGKPLALGDKIVTCTIPCGKCDACLNMREKDNLCENSGIYGLMPEDDHYHFNGWFSEYLVIRKGSTFFKVNDMSLKLRLLIEPAAVVVHAVERAKSTGLLTFNSNVAIQGLGPIGLMLLAVIRTMGVENIIAIDGDEKRLQMAKRFGAKYTMNFKNYKDLDEQVRRLKELTSGRGADFAFQCTGVPAAASNVWKFVKRGGGLAEIGFFVDNGCCSINPHHDICKKEITMVGSWTYKVSDYPITFDFLRRAVGIGLPIEELITHEYSLDQMNEAMDTNMKQLGIKIAYINKN</sequence>
<gene>
    <name evidence="7" type="ORF">H8730_03590</name>
</gene>
<dbReference type="InterPro" id="IPR002328">
    <property type="entry name" value="ADH_Zn_CS"/>
</dbReference>
<keyword evidence="8" id="KW-1185">Reference proteome</keyword>
<dbReference type="GO" id="GO:0008270">
    <property type="term" value="F:zinc ion binding"/>
    <property type="evidence" value="ECO:0007669"/>
    <property type="project" value="InterPro"/>
</dbReference>
<feature type="domain" description="Alcohol dehydrogenase-like N-terminal" evidence="6">
    <location>
        <begin position="63"/>
        <end position="180"/>
    </location>
</feature>
<organism evidence="7 8">
    <name type="scientific">Bianquea renquensis</name>
    <dbReference type="NCBI Taxonomy" id="2763661"/>
    <lineage>
        <taxon>Bacteria</taxon>
        <taxon>Bacillati</taxon>
        <taxon>Bacillota</taxon>
        <taxon>Clostridia</taxon>
        <taxon>Eubacteriales</taxon>
        <taxon>Bianqueaceae</taxon>
        <taxon>Bianquea</taxon>
    </lineage>
</organism>
<reference evidence="7" key="1">
    <citation type="submission" date="2020-08" db="EMBL/GenBank/DDBJ databases">
        <title>Genome public.</title>
        <authorList>
            <person name="Liu C."/>
            <person name="Sun Q."/>
        </authorList>
    </citation>
    <scope>NUCLEOTIDE SEQUENCE</scope>
    <source>
        <strain evidence="7">NSJ-32</strain>
    </source>
</reference>
<dbReference type="Gene3D" id="3.40.50.720">
    <property type="entry name" value="NAD(P)-binding Rossmann-like Domain"/>
    <property type="match status" value="1"/>
</dbReference>
<dbReference type="SUPFAM" id="SSF50129">
    <property type="entry name" value="GroES-like"/>
    <property type="match status" value="1"/>
</dbReference>
<dbReference type="InterPro" id="IPR036291">
    <property type="entry name" value="NAD(P)-bd_dom_sf"/>
</dbReference>
<dbReference type="InterPro" id="IPR013149">
    <property type="entry name" value="ADH-like_C"/>
</dbReference>
<keyword evidence="3" id="KW-0560">Oxidoreductase</keyword>
<dbReference type="PANTHER" id="PTHR43401:SF2">
    <property type="entry name" value="L-THREONINE 3-DEHYDROGENASE"/>
    <property type="match status" value="1"/>
</dbReference>
<dbReference type="InterPro" id="IPR013154">
    <property type="entry name" value="ADH-like_N"/>
</dbReference>
<comment type="cofactor">
    <cofactor evidence="4">
        <name>Zn(2+)</name>
        <dbReference type="ChEBI" id="CHEBI:29105"/>
    </cofactor>
</comment>
<protein>
    <submittedName>
        <fullName evidence="7">Alcohol dehydrogenase catalytic domain-containing protein</fullName>
    </submittedName>
</protein>
<evidence type="ECO:0000259" key="6">
    <source>
        <dbReference type="Pfam" id="PF08240"/>
    </source>
</evidence>
<keyword evidence="1 4" id="KW-0479">Metal-binding</keyword>
<evidence type="ECO:0000256" key="1">
    <source>
        <dbReference type="ARBA" id="ARBA00022723"/>
    </source>
</evidence>
<evidence type="ECO:0000259" key="5">
    <source>
        <dbReference type="Pfam" id="PF00107"/>
    </source>
</evidence>
<dbReference type="PANTHER" id="PTHR43401">
    <property type="entry name" value="L-THREONINE 3-DEHYDROGENASE"/>
    <property type="match status" value="1"/>
</dbReference>
<comment type="caution">
    <text evidence="7">The sequence shown here is derived from an EMBL/GenBank/DDBJ whole genome shotgun (WGS) entry which is preliminary data.</text>
</comment>
<proteinExistence type="inferred from homology"/>
<dbReference type="GO" id="GO:0016491">
    <property type="term" value="F:oxidoreductase activity"/>
    <property type="evidence" value="ECO:0007669"/>
    <property type="project" value="UniProtKB-KW"/>
</dbReference>
<name>A0A926I157_9FIRM</name>
<dbReference type="InterPro" id="IPR050129">
    <property type="entry name" value="Zn_alcohol_dh"/>
</dbReference>
<dbReference type="InterPro" id="IPR011032">
    <property type="entry name" value="GroES-like_sf"/>
</dbReference>
<dbReference type="PROSITE" id="PS00059">
    <property type="entry name" value="ADH_ZINC"/>
    <property type="match status" value="1"/>
</dbReference>
<evidence type="ECO:0000313" key="8">
    <source>
        <dbReference type="Proteomes" id="UP000657006"/>
    </source>
</evidence>
<accession>A0A926I157</accession>
<dbReference type="SUPFAM" id="SSF51735">
    <property type="entry name" value="NAD(P)-binding Rossmann-fold domains"/>
    <property type="match status" value="1"/>
</dbReference>
<dbReference type="Pfam" id="PF08240">
    <property type="entry name" value="ADH_N"/>
    <property type="match status" value="1"/>
</dbReference>
<keyword evidence="2 4" id="KW-0862">Zinc</keyword>
<dbReference type="RefSeq" id="WP_177717289.1">
    <property type="nucleotide sequence ID" value="NZ_JACRSQ010000003.1"/>
</dbReference>
<evidence type="ECO:0000256" key="3">
    <source>
        <dbReference type="ARBA" id="ARBA00023002"/>
    </source>
</evidence>
<dbReference type="Gene3D" id="3.90.180.10">
    <property type="entry name" value="Medium-chain alcohol dehydrogenases, catalytic domain"/>
    <property type="match status" value="1"/>
</dbReference>
<evidence type="ECO:0000256" key="4">
    <source>
        <dbReference type="RuleBase" id="RU361277"/>
    </source>
</evidence>
<evidence type="ECO:0000313" key="7">
    <source>
        <dbReference type="EMBL" id="MBC8542631.1"/>
    </source>
</evidence>
<dbReference type="AlphaFoldDB" id="A0A926I157"/>
<dbReference type="Pfam" id="PF00107">
    <property type="entry name" value="ADH_zinc_N"/>
    <property type="match status" value="1"/>
</dbReference>